<protein>
    <submittedName>
        <fullName evidence="6">FG-GAP repeat protein</fullName>
    </submittedName>
</protein>
<evidence type="ECO:0000313" key="6">
    <source>
        <dbReference type="EMBL" id="MDM8561893.1"/>
    </source>
</evidence>
<dbReference type="SMART" id="SM00191">
    <property type="entry name" value="Int_alpha"/>
    <property type="match status" value="7"/>
</dbReference>
<feature type="chain" id="PRO_5046786403" evidence="5">
    <location>
        <begin position="26"/>
        <end position="666"/>
    </location>
</feature>
<evidence type="ECO:0000256" key="1">
    <source>
        <dbReference type="ARBA" id="ARBA00022729"/>
    </source>
</evidence>
<sequence>MKKKRRITQSFTLGTILLMSSAIHADFNGTTLEIGNELTWNTLFSGKTDFANMGTSMVVGDFNGDGIADLALGSPNAKSRRGVENTGAVSVYFGGQDFGAIKEIVTQDGETEDFAFYGTKKDEQVGDILAAGDLNGDGIDDLVIVAQQNSNYNQTKIYVVYGQKDLSGNMKSVDADVMFQRDFMHISAIAVGDINADGIDDLAISDHLSGISHASPYQGGREIHGAIYVMFGGSQWETVVDLACRLDATIIDLLCQVDATITRNNGQALFQIESLAIGDVNGDGFGDLLMGASKESYNELSLEEMGRVYGYYGRNNIPSKISTRDFNVLVLGSRMKEKMGETLVVGDVNGDGIGDLLIGGPQAWEEDVPGTTGFGKVDVVYGAKDLGHAVIDLLDDADMTLTLNHNMGKAGFLTGQSLQAADLNGDAIDDIIVSSPNAFLNGKPNGWVHIVYGGSALPNRIRLNEEADIWIQAPEPNHRLANAKMGTTLAIGDLDANGTLDLVMGAPSGNLLGHTNNGWTIALFDPSTKTTTLVCTVPDRRGCETKEACDTVYGVWNGAKCQDPVATLQSGTWILTLPAVKVPLLGYISVTLAPPAPIDLLNAQFEVIGNSFGIGNVVEPASYDMKTEKLHIPLLLIGELKYQLTLSLVPDTSPMIFNIDDYGKRE</sequence>
<organism evidence="6 7">
    <name type="scientific">Candidatus Marithioploca araucensis</name>
    <dbReference type="NCBI Taxonomy" id="70273"/>
    <lineage>
        <taxon>Bacteria</taxon>
        <taxon>Pseudomonadati</taxon>
        <taxon>Pseudomonadota</taxon>
        <taxon>Gammaproteobacteria</taxon>
        <taxon>Thiotrichales</taxon>
        <taxon>Thiotrichaceae</taxon>
        <taxon>Candidatus Marithioploca</taxon>
    </lineage>
</organism>
<keyword evidence="7" id="KW-1185">Reference proteome</keyword>
<proteinExistence type="predicted"/>
<comment type="caution">
    <text evidence="6">The sequence shown here is derived from an EMBL/GenBank/DDBJ whole genome shotgun (WGS) entry which is preliminary data.</text>
</comment>
<dbReference type="InterPro" id="IPR028994">
    <property type="entry name" value="Integrin_alpha_N"/>
</dbReference>
<accession>A0ABT7VQF6</accession>
<keyword evidence="1 5" id="KW-0732">Signal</keyword>
<keyword evidence="3" id="KW-0378">Hydrolase</keyword>
<dbReference type="InterPro" id="IPR013519">
    <property type="entry name" value="Int_alpha_beta-p"/>
</dbReference>
<evidence type="ECO:0000256" key="5">
    <source>
        <dbReference type="SAM" id="SignalP"/>
    </source>
</evidence>
<evidence type="ECO:0000256" key="4">
    <source>
        <dbReference type="ARBA" id="ARBA00023180"/>
    </source>
</evidence>
<dbReference type="Gene3D" id="2.130.10.130">
    <property type="entry name" value="Integrin alpha, N-terminal"/>
    <property type="match status" value="3"/>
</dbReference>
<evidence type="ECO:0000256" key="2">
    <source>
        <dbReference type="ARBA" id="ARBA00022737"/>
    </source>
</evidence>
<feature type="signal peptide" evidence="5">
    <location>
        <begin position="1"/>
        <end position="25"/>
    </location>
</feature>
<dbReference type="PANTHER" id="PTHR23221">
    <property type="entry name" value="GLYCOSYLPHOSPHATIDYLINOSITOL PHOSPHOLIPASE D"/>
    <property type="match status" value="1"/>
</dbReference>
<dbReference type="SUPFAM" id="SSF69318">
    <property type="entry name" value="Integrin alpha N-terminal domain"/>
    <property type="match status" value="1"/>
</dbReference>
<dbReference type="Proteomes" id="UP001171945">
    <property type="component" value="Unassembled WGS sequence"/>
</dbReference>
<gene>
    <name evidence="6" type="ORF">QUF54_00900</name>
</gene>
<dbReference type="Pfam" id="PF01839">
    <property type="entry name" value="FG-GAP"/>
    <property type="match status" value="6"/>
</dbReference>
<keyword evidence="2" id="KW-0677">Repeat</keyword>
<evidence type="ECO:0000256" key="3">
    <source>
        <dbReference type="ARBA" id="ARBA00022801"/>
    </source>
</evidence>
<keyword evidence="4" id="KW-0325">Glycoprotein</keyword>
<name>A0ABT7VQF6_9GAMM</name>
<evidence type="ECO:0000313" key="7">
    <source>
        <dbReference type="Proteomes" id="UP001171945"/>
    </source>
</evidence>
<reference evidence="6" key="1">
    <citation type="submission" date="2023-06" db="EMBL/GenBank/DDBJ databases">
        <title>Uncultivated large filamentous bacteria from sulfidic sediments reveal new species and different genomic features in energy metabolism and defense.</title>
        <authorList>
            <person name="Fonseca A."/>
        </authorList>
    </citation>
    <scope>NUCLEOTIDE SEQUENCE</scope>
    <source>
        <strain evidence="6">HSG4</strain>
    </source>
</reference>
<dbReference type="InterPro" id="IPR013517">
    <property type="entry name" value="FG-GAP"/>
</dbReference>
<dbReference type="EMBL" id="JAUCGM010000018">
    <property type="protein sequence ID" value="MDM8561893.1"/>
    <property type="molecule type" value="Genomic_DNA"/>
</dbReference>
<dbReference type="PROSITE" id="PS51470">
    <property type="entry name" value="FG_GAP"/>
    <property type="match status" value="1"/>
</dbReference>
<dbReference type="PANTHER" id="PTHR23221:SF7">
    <property type="entry name" value="PHOSPHATIDYLINOSITOL-GLYCAN-SPECIFIC PHOSPHOLIPASE D"/>
    <property type="match status" value="1"/>
</dbReference>